<dbReference type="InterPro" id="IPR036397">
    <property type="entry name" value="RNaseH_sf"/>
</dbReference>
<gene>
    <name evidence="6" type="primary">polC_1</name>
    <name evidence="6" type="ORF">NCTC12742_01642</name>
</gene>
<evidence type="ECO:0000313" key="6">
    <source>
        <dbReference type="EMBL" id="VEJ51738.1"/>
    </source>
</evidence>
<dbReference type="PANTHER" id="PTHR30231">
    <property type="entry name" value="DNA POLYMERASE III SUBUNIT EPSILON"/>
    <property type="match status" value="1"/>
</dbReference>
<organism evidence="6 7">
    <name type="scientific">Neisseria weaveri</name>
    <dbReference type="NCBI Taxonomy" id="28091"/>
    <lineage>
        <taxon>Bacteria</taxon>
        <taxon>Pseudomonadati</taxon>
        <taxon>Pseudomonadota</taxon>
        <taxon>Betaproteobacteria</taxon>
        <taxon>Neisseriales</taxon>
        <taxon>Neisseriaceae</taxon>
        <taxon>Neisseria</taxon>
    </lineage>
</organism>
<feature type="domain" description="Exonuclease" evidence="5">
    <location>
        <begin position="20"/>
        <end position="184"/>
    </location>
</feature>
<dbReference type="Gene3D" id="3.30.420.10">
    <property type="entry name" value="Ribonuclease H-like superfamily/Ribonuclease H"/>
    <property type="match status" value="1"/>
</dbReference>
<dbReference type="EC" id="2.7.7.7" evidence="1"/>
<dbReference type="GO" id="GO:0045004">
    <property type="term" value="P:DNA replication proofreading"/>
    <property type="evidence" value="ECO:0007669"/>
    <property type="project" value="TreeGrafter"/>
</dbReference>
<sequence length="463" mass="51451">MALVSRWLHLANSFLQLNRPVVVVDLETTGGNMLQDRITEIALLRFEAGEVKAYEWLVNPLQPIPVFISGLTGITDEMVAGAPTFAEIAEELLPLLRGALVVAHNSRFDYTFLCHEFRRAGLDFGTAAVCTVQLSRSLYPEFFKHNLDSIIERFGIEADSRHRAMTDVLALVDFMELSLKEKGREIWLKQFAALMNPKALPVGLPSKLAAQLEALSDGVGVLVWLDREDRALAVRAHERAYMETAAMLNGKNRPGFIESADSVRFVPAYGRLHAVWLKAQLMDEYGLRPSENPGRYFTVRFVADEYRRLQARIVGLANGCFTFPPNGLFLHKKSAKSALLEWARCYGLCPQSLNILPSGHGEGNVCPVSELGQCDGLCRTAQRVDELNVKIQDKAGHLPVADWGRAHELEIVEQDAVSGREVVLLCKGGALALPGGRWYFDDELPGILKAKLKKGQEEVKVVF</sequence>
<accession>A0A448VPN3</accession>
<evidence type="ECO:0000256" key="1">
    <source>
        <dbReference type="ARBA" id="ARBA00012417"/>
    </source>
</evidence>
<dbReference type="RefSeq" id="WP_004283330.1">
    <property type="nucleotide sequence ID" value="NZ_CAUJRG010000012.1"/>
</dbReference>
<evidence type="ECO:0000256" key="4">
    <source>
        <dbReference type="ARBA" id="ARBA00049244"/>
    </source>
</evidence>
<name>A0A448VPN3_9NEIS</name>
<dbReference type="AlphaFoldDB" id="A0A448VPN3"/>
<dbReference type="InterPro" id="IPR006054">
    <property type="entry name" value="DnaQ"/>
</dbReference>
<evidence type="ECO:0000259" key="5">
    <source>
        <dbReference type="SMART" id="SM00479"/>
    </source>
</evidence>
<dbReference type="EMBL" id="LR134533">
    <property type="protein sequence ID" value="VEJ51738.1"/>
    <property type="molecule type" value="Genomic_DNA"/>
</dbReference>
<comment type="function">
    <text evidence="2">DNA polymerase III is a complex, multichain enzyme responsible for most of the replicative synthesis in bacteria. The epsilon subunit contain the editing function and is a proofreading 3'-5' exonuclease.</text>
</comment>
<dbReference type="GO" id="GO:0008408">
    <property type="term" value="F:3'-5' exonuclease activity"/>
    <property type="evidence" value="ECO:0007669"/>
    <property type="project" value="TreeGrafter"/>
</dbReference>
<dbReference type="GO" id="GO:0005829">
    <property type="term" value="C:cytosol"/>
    <property type="evidence" value="ECO:0007669"/>
    <property type="project" value="TreeGrafter"/>
</dbReference>
<evidence type="ECO:0000256" key="2">
    <source>
        <dbReference type="ARBA" id="ARBA00025483"/>
    </source>
</evidence>
<dbReference type="InterPro" id="IPR012337">
    <property type="entry name" value="RNaseH-like_sf"/>
</dbReference>
<comment type="subunit">
    <text evidence="3">DNA polymerase III contains a core (composed of alpha, epsilon and theta chains) that associates with a tau subunit. This core dimerizes to form the POLIII' complex. PolIII' associates with the gamma complex (composed of gamma, delta, delta', psi and chi chains) and with the beta chain to form the complete DNA polymerase III complex.</text>
</comment>
<evidence type="ECO:0000256" key="3">
    <source>
        <dbReference type="ARBA" id="ARBA00026073"/>
    </source>
</evidence>
<evidence type="ECO:0000313" key="7">
    <source>
        <dbReference type="Proteomes" id="UP000272771"/>
    </source>
</evidence>
<dbReference type="SUPFAM" id="SSF53098">
    <property type="entry name" value="Ribonuclease H-like"/>
    <property type="match status" value="1"/>
</dbReference>
<dbReference type="Proteomes" id="UP000272771">
    <property type="component" value="Chromosome"/>
</dbReference>
<dbReference type="OrthoDB" id="9803913at2"/>
<protein>
    <recommendedName>
        <fullName evidence="1">DNA-directed DNA polymerase</fullName>
        <ecNumber evidence="1">2.7.7.7</ecNumber>
    </recommendedName>
</protein>
<dbReference type="SMART" id="SM00479">
    <property type="entry name" value="EXOIII"/>
    <property type="match status" value="1"/>
</dbReference>
<dbReference type="STRING" id="28091.SAMEA3174300_00200"/>
<comment type="catalytic activity">
    <reaction evidence="4">
        <text>DNA(n) + a 2'-deoxyribonucleoside 5'-triphosphate = DNA(n+1) + diphosphate</text>
        <dbReference type="Rhea" id="RHEA:22508"/>
        <dbReference type="Rhea" id="RHEA-COMP:17339"/>
        <dbReference type="Rhea" id="RHEA-COMP:17340"/>
        <dbReference type="ChEBI" id="CHEBI:33019"/>
        <dbReference type="ChEBI" id="CHEBI:61560"/>
        <dbReference type="ChEBI" id="CHEBI:173112"/>
        <dbReference type="EC" id="2.7.7.7"/>
    </reaction>
</comment>
<keyword evidence="7" id="KW-1185">Reference proteome</keyword>
<dbReference type="GO" id="GO:0003887">
    <property type="term" value="F:DNA-directed DNA polymerase activity"/>
    <property type="evidence" value="ECO:0007669"/>
    <property type="project" value="UniProtKB-EC"/>
</dbReference>
<dbReference type="PANTHER" id="PTHR30231:SF37">
    <property type="entry name" value="EXODEOXYRIBONUCLEASE 10"/>
    <property type="match status" value="1"/>
</dbReference>
<dbReference type="GO" id="GO:0003677">
    <property type="term" value="F:DNA binding"/>
    <property type="evidence" value="ECO:0007669"/>
    <property type="project" value="InterPro"/>
</dbReference>
<keyword evidence="6" id="KW-0808">Transferase</keyword>
<dbReference type="NCBIfam" id="TIGR00573">
    <property type="entry name" value="dnaq"/>
    <property type="match status" value="1"/>
</dbReference>
<proteinExistence type="predicted"/>
<dbReference type="Pfam" id="PF00929">
    <property type="entry name" value="RNase_T"/>
    <property type="match status" value="1"/>
</dbReference>
<dbReference type="InterPro" id="IPR013520">
    <property type="entry name" value="Ribonucl_H"/>
</dbReference>
<keyword evidence="6" id="KW-0548">Nucleotidyltransferase</keyword>
<reference evidence="6 7" key="1">
    <citation type="submission" date="2018-12" db="EMBL/GenBank/DDBJ databases">
        <authorList>
            <consortium name="Pathogen Informatics"/>
        </authorList>
    </citation>
    <scope>NUCLEOTIDE SEQUENCE [LARGE SCALE GENOMIC DNA]</scope>
    <source>
        <strain evidence="6 7">NCTC12742</strain>
    </source>
</reference>
<dbReference type="FunFam" id="3.30.420.10:FF:000045">
    <property type="entry name" value="3'-5' exonuclease DinG"/>
    <property type="match status" value="1"/>
</dbReference>
<dbReference type="CDD" id="cd06127">
    <property type="entry name" value="DEDDh"/>
    <property type="match status" value="1"/>
</dbReference>